<dbReference type="SUPFAM" id="SSF102215">
    <property type="entry name" value="Creatininase"/>
    <property type="match status" value="1"/>
</dbReference>
<evidence type="ECO:0000256" key="3">
    <source>
        <dbReference type="ARBA" id="ARBA00022801"/>
    </source>
</evidence>
<dbReference type="PANTHER" id="PTHR35005">
    <property type="entry name" value="3-DEHYDRO-SCYLLO-INOSOSE HYDROLASE"/>
    <property type="match status" value="1"/>
</dbReference>
<dbReference type="AlphaFoldDB" id="A0A645BVR8"/>
<proteinExistence type="predicted"/>
<dbReference type="GO" id="GO:0016811">
    <property type="term" value="F:hydrolase activity, acting on carbon-nitrogen (but not peptide) bonds, in linear amides"/>
    <property type="evidence" value="ECO:0007669"/>
    <property type="project" value="TreeGrafter"/>
</dbReference>
<comment type="caution">
    <text evidence="5">The sequence shown here is derived from an EMBL/GenBank/DDBJ whole genome shotgun (WGS) entry which is preliminary data.</text>
</comment>
<gene>
    <name evidence="5" type="primary">crnA_12</name>
    <name evidence="5" type="ORF">SDC9_116464</name>
</gene>
<keyword evidence="3 5" id="KW-0378">Hydrolase</keyword>
<keyword evidence="4" id="KW-0862">Zinc</keyword>
<name>A0A645BVR8_9ZZZZ</name>
<dbReference type="GO" id="GO:0047789">
    <property type="term" value="F:creatininase activity"/>
    <property type="evidence" value="ECO:0007669"/>
    <property type="project" value="UniProtKB-EC"/>
</dbReference>
<dbReference type="GO" id="GO:0046872">
    <property type="term" value="F:metal ion binding"/>
    <property type="evidence" value="ECO:0007669"/>
    <property type="project" value="UniProtKB-KW"/>
</dbReference>
<organism evidence="5">
    <name type="scientific">bioreactor metagenome</name>
    <dbReference type="NCBI Taxonomy" id="1076179"/>
    <lineage>
        <taxon>unclassified sequences</taxon>
        <taxon>metagenomes</taxon>
        <taxon>ecological metagenomes</taxon>
    </lineage>
</organism>
<dbReference type="EMBL" id="VSSQ01022922">
    <property type="protein sequence ID" value="MPM69519.1"/>
    <property type="molecule type" value="Genomic_DNA"/>
</dbReference>
<evidence type="ECO:0000256" key="1">
    <source>
        <dbReference type="ARBA" id="ARBA00001947"/>
    </source>
</evidence>
<evidence type="ECO:0000313" key="5">
    <source>
        <dbReference type="EMBL" id="MPM69519.1"/>
    </source>
</evidence>
<reference evidence="5" key="1">
    <citation type="submission" date="2019-08" db="EMBL/GenBank/DDBJ databases">
        <authorList>
            <person name="Kucharzyk K."/>
            <person name="Murdoch R.W."/>
            <person name="Higgins S."/>
            <person name="Loffler F."/>
        </authorList>
    </citation>
    <scope>NUCLEOTIDE SEQUENCE</scope>
</reference>
<evidence type="ECO:0000256" key="2">
    <source>
        <dbReference type="ARBA" id="ARBA00022723"/>
    </source>
</evidence>
<accession>A0A645BVR8</accession>
<keyword evidence="2" id="KW-0479">Metal-binding</keyword>
<dbReference type="EC" id="3.5.2.10" evidence="5"/>
<dbReference type="InterPro" id="IPR024087">
    <property type="entry name" value="Creatininase-like_sf"/>
</dbReference>
<dbReference type="InterPro" id="IPR003785">
    <property type="entry name" value="Creatininase/forma_Hydrolase"/>
</dbReference>
<evidence type="ECO:0000256" key="4">
    <source>
        <dbReference type="ARBA" id="ARBA00022833"/>
    </source>
</evidence>
<dbReference type="PANTHER" id="PTHR35005:SF1">
    <property type="entry name" value="2-AMINO-5-FORMYLAMINO-6-RIBOSYLAMINOPYRIMIDIN-4(3H)-ONE 5'-MONOPHOSPHATE DEFORMYLASE"/>
    <property type="match status" value="1"/>
</dbReference>
<dbReference type="Gene3D" id="3.40.50.10310">
    <property type="entry name" value="Creatininase"/>
    <property type="match status" value="1"/>
</dbReference>
<comment type="cofactor">
    <cofactor evidence="1">
        <name>Zn(2+)</name>
        <dbReference type="ChEBI" id="CHEBI:29105"/>
    </cofactor>
</comment>
<dbReference type="GO" id="GO:0009231">
    <property type="term" value="P:riboflavin biosynthetic process"/>
    <property type="evidence" value="ECO:0007669"/>
    <property type="project" value="TreeGrafter"/>
</dbReference>
<dbReference type="Pfam" id="PF02633">
    <property type="entry name" value="Creatininase"/>
    <property type="match status" value="1"/>
</dbReference>
<protein>
    <submittedName>
        <fullName evidence="5">Creatinine amidohydrolase</fullName>
        <ecNumber evidence="5">3.5.2.10</ecNumber>
    </submittedName>
</protein>
<sequence>MPKPIPMKYLLPLVALLIVFSIQAQSLSIKMEELSAPEFISAVEKSSKTIILPIGVFEKHGPHMPVGTDLYTAREIALRAAEKEYTVVFPWYYFSQINEARHQPGTIAYSPEIIWKVLQETLNELSRNGFKKIIIINGHGGNNAFLNYFGMAQLSEKRDYVLYWFQPDYDPEVIKKAEALTQHDRYDQHSGNRETSMVAAIVPDLVHPEKAGLQSGVDLDRLKNLPSVYSGIWWYARYPNHYSGDGRKANAHAGELILNSVVEQFVKSIQDIKADKNVPELQNQFFEEAENPLDTKQ</sequence>